<organism evidence="2 3">
    <name type="scientific">Dillenia turbinata</name>
    <dbReference type="NCBI Taxonomy" id="194707"/>
    <lineage>
        <taxon>Eukaryota</taxon>
        <taxon>Viridiplantae</taxon>
        <taxon>Streptophyta</taxon>
        <taxon>Embryophyta</taxon>
        <taxon>Tracheophyta</taxon>
        <taxon>Spermatophyta</taxon>
        <taxon>Magnoliopsida</taxon>
        <taxon>eudicotyledons</taxon>
        <taxon>Gunneridae</taxon>
        <taxon>Pentapetalae</taxon>
        <taxon>Dilleniales</taxon>
        <taxon>Dilleniaceae</taxon>
        <taxon>Dillenia</taxon>
    </lineage>
</organism>
<dbReference type="Proteomes" id="UP001370490">
    <property type="component" value="Unassembled WGS sequence"/>
</dbReference>
<name>A0AAN8V4U0_9MAGN</name>
<dbReference type="EMBL" id="JBAMMX010000014">
    <property type="protein sequence ID" value="KAK6928403.1"/>
    <property type="molecule type" value="Genomic_DNA"/>
</dbReference>
<reference evidence="2 3" key="1">
    <citation type="submission" date="2023-12" db="EMBL/GenBank/DDBJ databases">
        <title>A high-quality genome assembly for Dillenia turbinata (Dilleniales).</title>
        <authorList>
            <person name="Chanderbali A."/>
        </authorList>
    </citation>
    <scope>NUCLEOTIDE SEQUENCE [LARGE SCALE GENOMIC DNA]</scope>
    <source>
        <strain evidence="2">LSX21</strain>
        <tissue evidence="2">Leaf</tissue>
    </source>
</reference>
<sequence length="174" mass="20550">MEDDEWELCNDDGFVYRHKKRRISSATVIAPSSPPPDLEAEEKNRRIRKKRTLLNIRERYRREISLWDNLSYTLRDIQLKAQIKREQRNQQQHQRNLEDPSEPSSSQSTDLAEQSVDELFSQVEAQEAIIWDVSALCHVAEAMCKAQEEKWKEIFMDLPTWDSPRELMSALCDD</sequence>
<evidence type="ECO:0000313" key="3">
    <source>
        <dbReference type="Proteomes" id="UP001370490"/>
    </source>
</evidence>
<protein>
    <submittedName>
        <fullName evidence="2">Uncharacterized protein</fullName>
    </submittedName>
</protein>
<comment type="caution">
    <text evidence="2">The sequence shown here is derived from an EMBL/GenBank/DDBJ whole genome shotgun (WGS) entry which is preliminary data.</text>
</comment>
<feature type="compositionally biased region" description="Polar residues" evidence="1">
    <location>
        <begin position="102"/>
        <end position="112"/>
    </location>
</feature>
<feature type="region of interest" description="Disordered" evidence="1">
    <location>
        <begin position="84"/>
        <end position="113"/>
    </location>
</feature>
<evidence type="ECO:0000313" key="2">
    <source>
        <dbReference type="EMBL" id="KAK6928403.1"/>
    </source>
</evidence>
<dbReference type="PANTHER" id="PTHR35737:SF1">
    <property type="entry name" value="CRYPTIC LOCI REGULATOR"/>
    <property type="match status" value="1"/>
</dbReference>
<proteinExistence type="predicted"/>
<keyword evidence="3" id="KW-1185">Reference proteome</keyword>
<gene>
    <name evidence="2" type="ORF">RJ641_006994</name>
</gene>
<dbReference type="PANTHER" id="PTHR35737">
    <property type="entry name" value="CRYPTIC LOCI REGULATOR"/>
    <property type="match status" value="1"/>
</dbReference>
<evidence type="ECO:0000256" key="1">
    <source>
        <dbReference type="SAM" id="MobiDB-lite"/>
    </source>
</evidence>
<accession>A0AAN8V4U0</accession>
<dbReference type="AlphaFoldDB" id="A0AAN8V4U0"/>